<feature type="transmembrane region" description="Helical" evidence="1">
    <location>
        <begin position="133"/>
        <end position="157"/>
    </location>
</feature>
<dbReference type="GO" id="GO:0042048">
    <property type="term" value="P:olfactory behavior"/>
    <property type="evidence" value="ECO:0007669"/>
    <property type="project" value="TreeGrafter"/>
</dbReference>
<dbReference type="Proteomes" id="UP001177023">
    <property type="component" value="Unassembled WGS sequence"/>
</dbReference>
<dbReference type="AlphaFoldDB" id="A0AA36CRX8"/>
<keyword evidence="3" id="KW-1185">Reference proteome</keyword>
<evidence type="ECO:0000313" key="2">
    <source>
        <dbReference type="EMBL" id="CAJ0573888.1"/>
    </source>
</evidence>
<gene>
    <name evidence="2" type="ORF">MSPICULIGERA_LOCUS12234</name>
</gene>
<evidence type="ECO:0000313" key="3">
    <source>
        <dbReference type="Proteomes" id="UP001177023"/>
    </source>
</evidence>
<dbReference type="PANTHER" id="PTHR22943:SF248">
    <property type="entry name" value="SEVEN TM RECEPTOR"/>
    <property type="match status" value="1"/>
</dbReference>
<dbReference type="PANTHER" id="PTHR22943">
    <property type="entry name" value="7-TRANSMEMBRANE DOMAIN RECEPTOR C.ELEGANS"/>
    <property type="match status" value="1"/>
</dbReference>
<dbReference type="SUPFAM" id="SSF81321">
    <property type="entry name" value="Family A G protein-coupled receptor-like"/>
    <property type="match status" value="1"/>
</dbReference>
<protein>
    <recommendedName>
        <fullName evidence="4">G protein-coupled receptor</fullName>
    </recommendedName>
</protein>
<dbReference type="GO" id="GO:0005886">
    <property type="term" value="C:plasma membrane"/>
    <property type="evidence" value="ECO:0007669"/>
    <property type="project" value="TreeGrafter"/>
</dbReference>
<feature type="transmembrane region" description="Helical" evidence="1">
    <location>
        <begin position="45"/>
        <end position="64"/>
    </location>
</feature>
<sequence length="230" mass="27065">MRHGLFERCTQIVILLNGLLSYTSNTILIYTILKYSKPHMGTYKHLMIIFVCFNMLYSSIHIIVMPDQMRKAAWDNYRLDVDKTAIMGPMYKDEMRKALWDNYEVDLERTAILGPMYRNRNEEGIYVWHMNGVYGLLVCQGILSTSISVILFCSYRIHWTLKNSSMSAKTRKLQEELFRALIIQTVVPGFFEYIPCAVTFWTPMFHIPRGLEYEVHHRVDNRGITIVNEF</sequence>
<name>A0AA36CRX8_9BILA</name>
<dbReference type="InterPro" id="IPR019428">
    <property type="entry name" value="7TM_GPCR_serpentine_rcpt_Str"/>
</dbReference>
<dbReference type="EMBL" id="CATQJA010002625">
    <property type="protein sequence ID" value="CAJ0573888.1"/>
    <property type="molecule type" value="Genomic_DNA"/>
</dbReference>
<evidence type="ECO:0000256" key="1">
    <source>
        <dbReference type="SAM" id="Phobius"/>
    </source>
</evidence>
<keyword evidence="1" id="KW-0812">Transmembrane</keyword>
<organism evidence="2 3">
    <name type="scientific">Mesorhabditis spiculigera</name>
    <dbReference type="NCBI Taxonomy" id="96644"/>
    <lineage>
        <taxon>Eukaryota</taxon>
        <taxon>Metazoa</taxon>
        <taxon>Ecdysozoa</taxon>
        <taxon>Nematoda</taxon>
        <taxon>Chromadorea</taxon>
        <taxon>Rhabditida</taxon>
        <taxon>Rhabditina</taxon>
        <taxon>Rhabditomorpha</taxon>
        <taxon>Rhabditoidea</taxon>
        <taxon>Rhabditidae</taxon>
        <taxon>Mesorhabditinae</taxon>
        <taxon>Mesorhabditis</taxon>
    </lineage>
</organism>
<proteinExistence type="predicted"/>
<feature type="non-terminal residue" evidence="2">
    <location>
        <position position="230"/>
    </location>
</feature>
<evidence type="ECO:0008006" key="4">
    <source>
        <dbReference type="Google" id="ProtNLM"/>
    </source>
</evidence>
<feature type="transmembrane region" description="Helical" evidence="1">
    <location>
        <begin position="177"/>
        <end position="201"/>
    </location>
</feature>
<dbReference type="Pfam" id="PF10326">
    <property type="entry name" value="7TM_GPCR_Str"/>
    <property type="match status" value="2"/>
</dbReference>
<comment type="caution">
    <text evidence="2">The sequence shown here is derived from an EMBL/GenBank/DDBJ whole genome shotgun (WGS) entry which is preliminary data.</text>
</comment>
<dbReference type="GO" id="GO:0038022">
    <property type="term" value="F:G protein-coupled olfactory receptor activity"/>
    <property type="evidence" value="ECO:0007669"/>
    <property type="project" value="TreeGrafter"/>
</dbReference>
<keyword evidence="1" id="KW-1133">Transmembrane helix</keyword>
<feature type="transmembrane region" description="Helical" evidence="1">
    <location>
        <begin position="12"/>
        <end position="33"/>
    </location>
</feature>
<reference evidence="2" key="1">
    <citation type="submission" date="2023-06" db="EMBL/GenBank/DDBJ databases">
        <authorList>
            <person name="Delattre M."/>
        </authorList>
    </citation>
    <scope>NUCLEOTIDE SEQUENCE</scope>
    <source>
        <strain evidence="2">AF72</strain>
    </source>
</reference>
<accession>A0AA36CRX8</accession>
<keyword evidence="1" id="KW-0472">Membrane</keyword>